<evidence type="ECO:0000256" key="2">
    <source>
        <dbReference type="ARBA" id="ARBA00023002"/>
    </source>
</evidence>
<dbReference type="Proteomes" id="UP000051461">
    <property type="component" value="Unassembled WGS sequence"/>
</dbReference>
<dbReference type="RefSeq" id="WP_057905595.1">
    <property type="nucleotide sequence ID" value="NZ_AZDA01000128.1"/>
</dbReference>
<dbReference type="Pfam" id="PF08240">
    <property type="entry name" value="ADH_N"/>
    <property type="match status" value="1"/>
</dbReference>
<dbReference type="InterPro" id="IPR013154">
    <property type="entry name" value="ADH-like_N"/>
</dbReference>
<dbReference type="SUPFAM" id="SSF51735">
    <property type="entry name" value="NAD(P)-binding Rossmann-fold domains"/>
    <property type="match status" value="1"/>
</dbReference>
<keyword evidence="1" id="KW-0521">NADP</keyword>
<protein>
    <submittedName>
        <fullName evidence="4">Oxidoreductase</fullName>
    </submittedName>
</protein>
<dbReference type="PATRIC" id="fig|1423726.3.peg.1584"/>
<comment type="caution">
    <text evidence="4">The sequence shown here is derived from an EMBL/GenBank/DDBJ whole genome shotgun (WGS) entry which is preliminary data.</text>
</comment>
<dbReference type="GO" id="GO:0005829">
    <property type="term" value="C:cytosol"/>
    <property type="evidence" value="ECO:0007669"/>
    <property type="project" value="TreeGrafter"/>
</dbReference>
<dbReference type="STRING" id="1423726.FC07_GL001530"/>
<keyword evidence="5" id="KW-1185">Reference proteome</keyword>
<dbReference type="AlphaFoldDB" id="A0A0R1GM32"/>
<keyword evidence="2" id="KW-0560">Oxidoreductase</keyword>
<dbReference type="InterPro" id="IPR020843">
    <property type="entry name" value="ER"/>
</dbReference>
<dbReference type="Gene3D" id="3.90.180.10">
    <property type="entry name" value="Medium-chain alcohol dehydrogenases, catalytic domain"/>
    <property type="match status" value="1"/>
</dbReference>
<dbReference type="PANTHER" id="PTHR48106:SF13">
    <property type="entry name" value="QUINONE OXIDOREDUCTASE-RELATED"/>
    <property type="match status" value="1"/>
</dbReference>
<dbReference type="GO" id="GO:0003960">
    <property type="term" value="F:quinone reductase (NADPH) activity"/>
    <property type="evidence" value="ECO:0007669"/>
    <property type="project" value="TreeGrafter"/>
</dbReference>
<proteinExistence type="predicted"/>
<sequence>MKALYFNEFGGNEVLQYGTVATPVPGADDVLVQVQYAGLNFADIYRRRGTYHLEPHTPHINGYEGLGTVAAVGENVTHYQVGAAVFFVDTPLAQAEYVVVPESHALPVPTDLAPETIAAIGLQGLTADFLAHDLGQNQPGQRVLVQGISGGVGQLLLQILVADGLQVDGITSTATKQTLALQQGATQVFLRQNLEQGAQQGQYATVYDGVGRTLPQSLKLVQHRGKVVFFGMAGGNPPALDPIALLNVSKSLLTGDLWDYLTSYQARFQRSQRLLTYLRQGALQVAPPTIIPLQNGAQAYAQLESGHSHGKILLQVAGSH</sequence>
<feature type="domain" description="Enoyl reductase (ER)" evidence="3">
    <location>
        <begin position="10"/>
        <end position="314"/>
    </location>
</feature>
<dbReference type="SMART" id="SM00829">
    <property type="entry name" value="PKS_ER"/>
    <property type="match status" value="1"/>
</dbReference>
<dbReference type="EMBL" id="AZDA01000128">
    <property type="protein sequence ID" value="KRK32993.1"/>
    <property type="molecule type" value="Genomic_DNA"/>
</dbReference>
<dbReference type="OrthoDB" id="9792162at2"/>
<organism evidence="4 5">
    <name type="scientific">Loigolactobacillus bifermentans DSM 20003</name>
    <dbReference type="NCBI Taxonomy" id="1423726"/>
    <lineage>
        <taxon>Bacteria</taxon>
        <taxon>Bacillati</taxon>
        <taxon>Bacillota</taxon>
        <taxon>Bacilli</taxon>
        <taxon>Lactobacillales</taxon>
        <taxon>Lactobacillaceae</taxon>
        <taxon>Loigolactobacillus</taxon>
    </lineage>
</organism>
<evidence type="ECO:0000313" key="5">
    <source>
        <dbReference type="Proteomes" id="UP000051461"/>
    </source>
</evidence>
<evidence type="ECO:0000259" key="3">
    <source>
        <dbReference type="SMART" id="SM00829"/>
    </source>
</evidence>
<dbReference type="PANTHER" id="PTHR48106">
    <property type="entry name" value="QUINONE OXIDOREDUCTASE PIG3-RELATED"/>
    <property type="match status" value="1"/>
</dbReference>
<gene>
    <name evidence="4" type="ORF">FC07_GL001530</name>
</gene>
<accession>A0A0R1GM32</accession>
<reference evidence="4 5" key="1">
    <citation type="journal article" date="2015" name="Genome Announc.">
        <title>Expanding the biotechnology potential of lactobacilli through comparative genomics of 213 strains and associated genera.</title>
        <authorList>
            <person name="Sun Z."/>
            <person name="Harris H.M."/>
            <person name="McCann A."/>
            <person name="Guo C."/>
            <person name="Argimon S."/>
            <person name="Zhang W."/>
            <person name="Yang X."/>
            <person name="Jeffery I.B."/>
            <person name="Cooney J.C."/>
            <person name="Kagawa T.F."/>
            <person name="Liu W."/>
            <person name="Song Y."/>
            <person name="Salvetti E."/>
            <person name="Wrobel A."/>
            <person name="Rasinkangas P."/>
            <person name="Parkhill J."/>
            <person name="Rea M.C."/>
            <person name="O'Sullivan O."/>
            <person name="Ritari J."/>
            <person name="Douillard F.P."/>
            <person name="Paul Ross R."/>
            <person name="Yang R."/>
            <person name="Briner A.E."/>
            <person name="Felis G.E."/>
            <person name="de Vos W.M."/>
            <person name="Barrangou R."/>
            <person name="Klaenhammer T.R."/>
            <person name="Caufield P.W."/>
            <person name="Cui Y."/>
            <person name="Zhang H."/>
            <person name="O'Toole P.W."/>
        </authorList>
    </citation>
    <scope>NUCLEOTIDE SEQUENCE [LARGE SCALE GENOMIC DNA]</scope>
    <source>
        <strain evidence="4 5">DSM 20003</strain>
    </source>
</reference>
<dbReference type="Gene3D" id="3.40.50.720">
    <property type="entry name" value="NAD(P)-binding Rossmann-like Domain"/>
    <property type="match status" value="1"/>
</dbReference>
<dbReference type="SUPFAM" id="SSF50129">
    <property type="entry name" value="GroES-like"/>
    <property type="match status" value="1"/>
</dbReference>
<evidence type="ECO:0000256" key="1">
    <source>
        <dbReference type="ARBA" id="ARBA00022857"/>
    </source>
</evidence>
<dbReference type="Pfam" id="PF13602">
    <property type="entry name" value="ADH_zinc_N_2"/>
    <property type="match status" value="1"/>
</dbReference>
<dbReference type="InterPro" id="IPR011032">
    <property type="entry name" value="GroES-like_sf"/>
</dbReference>
<name>A0A0R1GM32_9LACO</name>
<dbReference type="InterPro" id="IPR036291">
    <property type="entry name" value="NAD(P)-bd_dom_sf"/>
</dbReference>
<evidence type="ECO:0000313" key="4">
    <source>
        <dbReference type="EMBL" id="KRK32993.1"/>
    </source>
</evidence>
<dbReference type="GO" id="GO:0070402">
    <property type="term" value="F:NADPH binding"/>
    <property type="evidence" value="ECO:0007669"/>
    <property type="project" value="TreeGrafter"/>
</dbReference>
<dbReference type="GO" id="GO:0035925">
    <property type="term" value="F:mRNA 3'-UTR AU-rich region binding"/>
    <property type="evidence" value="ECO:0007669"/>
    <property type="project" value="TreeGrafter"/>
</dbReference>